<keyword evidence="4" id="KW-0677">Repeat</keyword>
<comment type="similarity">
    <text evidence="1">Belongs to the Toll-like receptor family.</text>
</comment>
<accession>A0A8B6BEH4</accession>
<comment type="caution">
    <text evidence="6">The sequence shown here is derived from an EMBL/GenBank/DDBJ whole genome shotgun (WGS) entry which is preliminary data.</text>
</comment>
<dbReference type="PROSITE" id="PS50104">
    <property type="entry name" value="TIR"/>
    <property type="match status" value="1"/>
</dbReference>
<dbReference type="SUPFAM" id="SSF52200">
    <property type="entry name" value="Toll/Interleukin receptor TIR domain"/>
    <property type="match status" value="1"/>
</dbReference>
<dbReference type="PANTHER" id="PTHR24369">
    <property type="entry name" value="ANTIGEN BSP, PUTATIVE-RELATED"/>
    <property type="match status" value="1"/>
</dbReference>
<dbReference type="SMART" id="SM00369">
    <property type="entry name" value="LRR_TYP"/>
    <property type="match status" value="2"/>
</dbReference>
<dbReference type="Gene3D" id="3.40.50.10140">
    <property type="entry name" value="Toll/interleukin-1 receptor homology (TIR) domain"/>
    <property type="match status" value="1"/>
</dbReference>
<dbReference type="SUPFAM" id="SSF52058">
    <property type="entry name" value="L domain-like"/>
    <property type="match status" value="1"/>
</dbReference>
<keyword evidence="2" id="KW-0433">Leucine-rich repeat</keyword>
<dbReference type="AlphaFoldDB" id="A0A8B6BEH4"/>
<dbReference type="OrthoDB" id="6050520at2759"/>
<keyword evidence="7" id="KW-1185">Reference proteome</keyword>
<dbReference type="PANTHER" id="PTHR24369:SF210">
    <property type="entry name" value="CHAOPTIN-RELATED"/>
    <property type="match status" value="1"/>
</dbReference>
<dbReference type="InterPro" id="IPR001611">
    <property type="entry name" value="Leu-rich_rpt"/>
</dbReference>
<evidence type="ECO:0000256" key="4">
    <source>
        <dbReference type="ARBA" id="ARBA00022737"/>
    </source>
</evidence>
<dbReference type="InterPro" id="IPR032675">
    <property type="entry name" value="LRR_dom_sf"/>
</dbReference>
<reference evidence="6" key="1">
    <citation type="submission" date="2018-11" db="EMBL/GenBank/DDBJ databases">
        <authorList>
            <person name="Alioto T."/>
            <person name="Alioto T."/>
        </authorList>
    </citation>
    <scope>NUCLEOTIDE SEQUENCE</scope>
</reference>
<evidence type="ECO:0000256" key="1">
    <source>
        <dbReference type="ARBA" id="ARBA00009634"/>
    </source>
</evidence>
<dbReference type="InterPro" id="IPR050541">
    <property type="entry name" value="LRR_TM_domain-containing"/>
</dbReference>
<keyword evidence="3" id="KW-0732">Signal</keyword>
<dbReference type="Proteomes" id="UP000596742">
    <property type="component" value="Unassembled WGS sequence"/>
</dbReference>
<dbReference type="GO" id="GO:0005886">
    <property type="term" value="C:plasma membrane"/>
    <property type="evidence" value="ECO:0007669"/>
    <property type="project" value="TreeGrafter"/>
</dbReference>
<organism evidence="6 7">
    <name type="scientific">Mytilus galloprovincialis</name>
    <name type="common">Mediterranean mussel</name>
    <dbReference type="NCBI Taxonomy" id="29158"/>
    <lineage>
        <taxon>Eukaryota</taxon>
        <taxon>Metazoa</taxon>
        <taxon>Spiralia</taxon>
        <taxon>Lophotrochozoa</taxon>
        <taxon>Mollusca</taxon>
        <taxon>Bivalvia</taxon>
        <taxon>Autobranchia</taxon>
        <taxon>Pteriomorphia</taxon>
        <taxon>Mytilida</taxon>
        <taxon>Mytiloidea</taxon>
        <taxon>Mytilidae</taxon>
        <taxon>Mytilinae</taxon>
        <taxon>Mytilus</taxon>
    </lineage>
</organism>
<evidence type="ECO:0000256" key="3">
    <source>
        <dbReference type="ARBA" id="ARBA00022729"/>
    </source>
</evidence>
<dbReference type="Pfam" id="PF13855">
    <property type="entry name" value="LRR_8"/>
    <property type="match status" value="1"/>
</dbReference>
<dbReference type="InterPro" id="IPR000157">
    <property type="entry name" value="TIR_dom"/>
</dbReference>
<proteinExistence type="inferred from homology"/>
<evidence type="ECO:0000259" key="5">
    <source>
        <dbReference type="PROSITE" id="PS50104"/>
    </source>
</evidence>
<dbReference type="GO" id="GO:0007165">
    <property type="term" value="P:signal transduction"/>
    <property type="evidence" value="ECO:0007669"/>
    <property type="project" value="InterPro"/>
</dbReference>
<dbReference type="InterPro" id="IPR003591">
    <property type="entry name" value="Leu-rich_rpt_typical-subtyp"/>
</dbReference>
<sequence>MGLYTYCSIDGMKDLWCKNQSSCYTNNYHLKDVYEVINQCLACEAVPEWEIPLPNVTYLSLDVEITNVEGTVSMLLTDQEFNSTTYFRFMHSHGYLKLLPRNICEFNIVFIDVGYNLFQDIGNISCLQTLDTLKMNDNRITFVSNKTFAGMPKLRYVDLSSNKISKLDFNILNYPKTNILHFYLNANNLRQLDVGNVLVQNNTICRVSYKNNKYPIKISNIKNFNPKESNTFLCGTIDFSNVRLNIHPFMILGTSIGELVKFARCGNLEYRGAKINCDCSVAEFFNLEYLEFNRMFSNLFTSNACQNPEPLRGIHIKDLFFNTSLHHLMICDLQDGCPKVGNCKCVCTSHPLTDSIIIDCSNQSCTDLPEVVPKTRHRIVLLMEGNQIQSVNSKYYFKDVKSLDLAGNPVQGFDESIQNLTNAAEIIIVDHLLDSLPRQVQFLDPNVFRFGQNGIPCNCDNRWIGEWRKFKKAKYPLFCSNFENFSIEDYISHSMDCDSRQENLLSLYSLIPLTIFIVLIWKLRHLRYDVRVLKNQFLTIDKNIQRIWQTDVYISFDEDNDDVRWFVFQILDKFCRRRELSTYIACRDSWPGSTHEQNIVRSLQRCKYCLIIQSSGMYDLDKTNSCSNRMEYRLAWDLFTDKKLCKVFIINFDKSKTEKFQTMKTKALYRLGMGFKIYDRKRSLYEKLLEVFNEPLVTNAKHIRQRKRRILSYLWHQFKDRT</sequence>
<dbReference type="Gene3D" id="3.80.10.10">
    <property type="entry name" value="Ribonuclease Inhibitor"/>
    <property type="match status" value="2"/>
</dbReference>
<gene>
    <name evidence="6" type="ORF">MGAL_10B081393</name>
</gene>
<dbReference type="InterPro" id="IPR035897">
    <property type="entry name" value="Toll_tir_struct_dom_sf"/>
</dbReference>
<protein>
    <recommendedName>
        <fullName evidence="5">TIR domain-containing protein</fullName>
    </recommendedName>
</protein>
<name>A0A8B6BEH4_MYTGA</name>
<evidence type="ECO:0000313" key="6">
    <source>
        <dbReference type="EMBL" id="VDH89367.1"/>
    </source>
</evidence>
<dbReference type="EMBL" id="UYJE01000030">
    <property type="protein sequence ID" value="VDH89367.1"/>
    <property type="molecule type" value="Genomic_DNA"/>
</dbReference>
<evidence type="ECO:0000256" key="2">
    <source>
        <dbReference type="ARBA" id="ARBA00022614"/>
    </source>
</evidence>
<evidence type="ECO:0000313" key="7">
    <source>
        <dbReference type="Proteomes" id="UP000596742"/>
    </source>
</evidence>
<feature type="domain" description="TIR" evidence="5">
    <location>
        <begin position="548"/>
        <end position="692"/>
    </location>
</feature>